<proteinExistence type="predicted"/>
<evidence type="ECO:0000313" key="3">
    <source>
        <dbReference type="Proteomes" id="UP000735302"/>
    </source>
</evidence>
<protein>
    <submittedName>
        <fullName evidence="2">Uncharacterized protein</fullName>
    </submittedName>
</protein>
<dbReference type="Proteomes" id="UP000735302">
    <property type="component" value="Unassembled WGS sequence"/>
</dbReference>
<evidence type="ECO:0000256" key="1">
    <source>
        <dbReference type="SAM" id="MobiDB-lite"/>
    </source>
</evidence>
<accession>A0AAV4B697</accession>
<dbReference type="AlphaFoldDB" id="A0AAV4B697"/>
<feature type="compositionally biased region" description="Basic and acidic residues" evidence="1">
    <location>
        <begin position="1"/>
        <end position="12"/>
    </location>
</feature>
<comment type="caution">
    <text evidence="2">The sequence shown here is derived from an EMBL/GenBank/DDBJ whole genome shotgun (WGS) entry which is preliminary data.</text>
</comment>
<reference evidence="2 3" key="1">
    <citation type="journal article" date="2021" name="Elife">
        <title>Chloroplast acquisition without the gene transfer in kleptoplastic sea slugs, Plakobranchus ocellatus.</title>
        <authorList>
            <person name="Maeda T."/>
            <person name="Takahashi S."/>
            <person name="Yoshida T."/>
            <person name="Shimamura S."/>
            <person name="Takaki Y."/>
            <person name="Nagai Y."/>
            <person name="Toyoda A."/>
            <person name="Suzuki Y."/>
            <person name="Arimoto A."/>
            <person name="Ishii H."/>
            <person name="Satoh N."/>
            <person name="Nishiyama T."/>
            <person name="Hasebe M."/>
            <person name="Maruyama T."/>
            <person name="Minagawa J."/>
            <person name="Obokata J."/>
            <person name="Shigenobu S."/>
        </authorList>
    </citation>
    <scope>NUCLEOTIDE SEQUENCE [LARGE SCALE GENOMIC DNA]</scope>
</reference>
<evidence type="ECO:0000313" key="2">
    <source>
        <dbReference type="EMBL" id="GFO14628.1"/>
    </source>
</evidence>
<keyword evidence="3" id="KW-1185">Reference proteome</keyword>
<gene>
    <name evidence="2" type="ORF">PoB_004113300</name>
</gene>
<feature type="region of interest" description="Disordered" evidence="1">
    <location>
        <begin position="1"/>
        <end position="29"/>
    </location>
</feature>
<sequence>MRHTRVDLDYSRQKHRTASSGTLPPPEREGQIYQNKTRQAGTPLWCETQLYYTCADQGMADQSWIDNRSGRRDFSKWEGEGWLLGVNSCPM</sequence>
<name>A0AAV4B697_9GAST</name>
<organism evidence="2 3">
    <name type="scientific">Plakobranchus ocellatus</name>
    <dbReference type="NCBI Taxonomy" id="259542"/>
    <lineage>
        <taxon>Eukaryota</taxon>
        <taxon>Metazoa</taxon>
        <taxon>Spiralia</taxon>
        <taxon>Lophotrochozoa</taxon>
        <taxon>Mollusca</taxon>
        <taxon>Gastropoda</taxon>
        <taxon>Heterobranchia</taxon>
        <taxon>Euthyneura</taxon>
        <taxon>Panpulmonata</taxon>
        <taxon>Sacoglossa</taxon>
        <taxon>Placobranchoidea</taxon>
        <taxon>Plakobranchidae</taxon>
        <taxon>Plakobranchus</taxon>
    </lineage>
</organism>
<dbReference type="EMBL" id="BLXT01004580">
    <property type="protein sequence ID" value="GFO14628.1"/>
    <property type="molecule type" value="Genomic_DNA"/>
</dbReference>